<proteinExistence type="predicted"/>
<gene>
    <name evidence="2" type="ORF">PENSUB_766</name>
</gene>
<evidence type="ECO:0000256" key="1">
    <source>
        <dbReference type="SAM" id="MobiDB-lite"/>
    </source>
</evidence>
<evidence type="ECO:0000313" key="3">
    <source>
        <dbReference type="Proteomes" id="UP000186955"/>
    </source>
</evidence>
<comment type="caution">
    <text evidence="2">The sequence shown here is derived from an EMBL/GenBank/DDBJ whole genome shotgun (WGS) entry which is preliminary data.</text>
</comment>
<dbReference type="Proteomes" id="UP000186955">
    <property type="component" value="Unassembled WGS sequence"/>
</dbReference>
<dbReference type="AlphaFoldDB" id="A0A1Q5UM54"/>
<feature type="compositionally biased region" description="Basic and acidic residues" evidence="1">
    <location>
        <begin position="59"/>
        <end position="78"/>
    </location>
</feature>
<dbReference type="EMBL" id="MNBE01000128">
    <property type="protein sequence ID" value="OKP13575.1"/>
    <property type="molecule type" value="Genomic_DNA"/>
</dbReference>
<reference evidence="2 3" key="1">
    <citation type="submission" date="2016-10" db="EMBL/GenBank/DDBJ databases">
        <title>Genome sequence of the ascomycete fungus Penicillium subrubescens.</title>
        <authorList>
            <person name="De Vries R.P."/>
            <person name="Peng M."/>
            <person name="Dilokpimol A."/>
            <person name="Hilden K."/>
            <person name="Makela M.R."/>
            <person name="Grigoriev I."/>
            <person name="Riley R."/>
            <person name="Granchi Z."/>
        </authorList>
    </citation>
    <scope>NUCLEOTIDE SEQUENCE [LARGE SCALE GENOMIC DNA]</scope>
    <source>
        <strain evidence="2 3">CBS 132785</strain>
    </source>
</reference>
<sequence>MPWLRVADKSEERPKSMTRSLRSRRPAKVACKESSQSLLKRGQHVADERTSTPHGTVPRAKEGKNQVRGKECETHHDQPSFPRQNKRIQTFNSAIAGRAGKEEI</sequence>
<accession>A0A1Q5UM54</accession>
<feature type="region of interest" description="Disordered" evidence="1">
    <location>
        <begin position="1"/>
        <end position="83"/>
    </location>
</feature>
<feature type="compositionally biased region" description="Basic and acidic residues" evidence="1">
    <location>
        <begin position="1"/>
        <end position="15"/>
    </location>
</feature>
<organism evidence="2 3">
    <name type="scientific">Penicillium subrubescens</name>
    <dbReference type="NCBI Taxonomy" id="1316194"/>
    <lineage>
        <taxon>Eukaryota</taxon>
        <taxon>Fungi</taxon>
        <taxon>Dikarya</taxon>
        <taxon>Ascomycota</taxon>
        <taxon>Pezizomycotina</taxon>
        <taxon>Eurotiomycetes</taxon>
        <taxon>Eurotiomycetidae</taxon>
        <taxon>Eurotiales</taxon>
        <taxon>Aspergillaceae</taxon>
        <taxon>Penicillium</taxon>
    </lineage>
</organism>
<protein>
    <submittedName>
        <fullName evidence="2">Uncharacterized protein</fullName>
    </submittedName>
</protein>
<evidence type="ECO:0000313" key="2">
    <source>
        <dbReference type="EMBL" id="OKP13575.1"/>
    </source>
</evidence>
<name>A0A1Q5UM54_9EURO</name>
<keyword evidence="3" id="KW-1185">Reference proteome</keyword>